<dbReference type="InterPro" id="IPR036188">
    <property type="entry name" value="FAD/NAD-bd_sf"/>
</dbReference>
<dbReference type="AlphaFoldDB" id="A0A197K770"/>
<gene>
    <name evidence="7" type="ORF">K457DRAFT_134648</name>
</gene>
<feature type="region of interest" description="Disordered" evidence="5">
    <location>
        <begin position="251"/>
        <end position="284"/>
    </location>
</feature>
<keyword evidence="8" id="KW-1185">Reference proteome</keyword>
<evidence type="ECO:0000256" key="4">
    <source>
        <dbReference type="ARBA" id="ARBA00023002"/>
    </source>
</evidence>
<dbReference type="InterPro" id="IPR002938">
    <property type="entry name" value="FAD-bd"/>
</dbReference>
<dbReference type="PANTHER" id="PTHR47356">
    <property type="entry name" value="FAD-DEPENDENT MONOOXYGENASE ASQG-RELATED"/>
    <property type="match status" value="1"/>
</dbReference>
<evidence type="ECO:0000256" key="1">
    <source>
        <dbReference type="ARBA" id="ARBA00007992"/>
    </source>
</evidence>
<evidence type="ECO:0000256" key="5">
    <source>
        <dbReference type="SAM" id="MobiDB-lite"/>
    </source>
</evidence>
<feature type="compositionally biased region" description="Low complexity" evidence="5">
    <location>
        <begin position="538"/>
        <end position="548"/>
    </location>
</feature>
<accession>A0A197K770</accession>
<evidence type="ECO:0000313" key="8">
    <source>
        <dbReference type="Proteomes" id="UP000078512"/>
    </source>
</evidence>
<dbReference type="EMBL" id="KV442022">
    <property type="protein sequence ID" value="OAQ33008.1"/>
    <property type="molecule type" value="Genomic_DNA"/>
</dbReference>
<proteinExistence type="inferred from homology"/>
<feature type="domain" description="FAD-binding" evidence="6">
    <location>
        <begin position="320"/>
        <end position="368"/>
    </location>
</feature>
<evidence type="ECO:0000313" key="7">
    <source>
        <dbReference type="EMBL" id="OAQ33008.1"/>
    </source>
</evidence>
<comment type="similarity">
    <text evidence="1">Belongs to the paxM FAD-dependent monooxygenase family.</text>
</comment>
<dbReference type="OrthoDB" id="655030at2759"/>
<dbReference type="PRINTS" id="PR00420">
    <property type="entry name" value="RNGMNOXGNASE"/>
</dbReference>
<dbReference type="InterPro" id="IPR050562">
    <property type="entry name" value="FAD_mOase_fung"/>
</dbReference>
<dbReference type="Proteomes" id="UP000078512">
    <property type="component" value="Unassembled WGS sequence"/>
</dbReference>
<feature type="compositionally biased region" description="Low complexity" evidence="5">
    <location>
        <begin position="257"/>
        <end position="281"/>
    </location>
</feature>
<evidence type="ECO:0000256" key="2">
    <source>
        <dbReference type="ARBA" id="ARBA00022630"/>
    </source>
</evidence>
<organism evidence="7 8">
    <name type="scientific">Linnemannia elongata AG-77</name>
    <dbReference type="NCBI Taxonomy" id="1314771"/>
    <lineage>
        <taxon>Eukaryota</taxon>
        <taxon>Fungi</taxon>
        <taxon>Fungi incertae sedis</taxon>
        <taxon>Mucoromycota</taxon>
        <taxon>Mortierellomycotina</taxon>
        <taxon>Mortierellomycetes</taxon>
        <taxon>Mortierellales</taxon>
        <taxon>Mortierellaceae</taxon>
        <taxon>Linnemannia</taxon>
    </lineage>
</organism>
<reference evidence="7 8" key="1">
    <citation type="submission" date="2016-05" db="EMBL/GenBank/DDBJ databases">
        <title>Genome sequencing reveals origins of a unique bacterial endosymbiosis in the earliest lineages of terrestrial Fungi.</title>
        <authorList>
            <consortium name="DOE Joint Genome Institute"/>
            <person name="Uehling J."/>
            <person name="Gryganskyi A."/>
            <person name="Hameed K."/>
            <person name="Tschaplinski T."/>
            <person name="Misztal P."/>
            <person name="Wu S."/>
            <person name="Desiro A."/>
            <person name="Vande Pol N."/>
            <person name="Du Z.-Y."/>
            <person name="Zienkiewicz A."/>
            <person name="Zienkiewicz K."/>
            <person name="Morin E."/>
            <person name="Tisserant E."/>
            <person name="Splivallo R."/>
            <person name="Hainaut M."/>
            <person name="Henrissat B."/>
            <person name="Ohm R."/>
            <person name="Kuo A."/>
            <person name="Yan J."/>
            <person name="Lipzen A."/>
            <person name="Nolan M."/>
            <person name="Labutti K."/>
            <person name="Barry K."/>
            <person name="Goldstein A."/>
            <person name="Labbe J."/>
            <person name="Schadt C."/>
            <person name="Tuskan G."/>
            <person name="Grigoriev I."/>
            <person name="Martin F."/>
            <person name="Vilgalys R."/>
            <person name="Bonito G."/>
        </authorList>
    </citation>
    <scope>NUCLEOTIDE SEQUENCE [LARGE SCALE GENOMIC DNA]</scope>
    <source>
        <strain evidence="7 8">AG-77</strain>
    </source>
</reference>
<feature type="region of interest" description="Disordered" evidence="5">
    <location>
        <begin position="538"/>
        <end position="562"/>
    </location>
</feature>
<dbReference type="Pfam" id="PF01494">
    <property type="entry name" value="FAD_binding_3"/>
    <property type="match status" value="2"/>
</dbReference>
<dbReference type="GO" id="GO:0004497">
    <property type="term" value="F:monooxygenase activity"/>
    <property type="evidence" value="ECO:0007669"/>
    <property type="project" value="InterPro"/>
</dbReference>
<keyword evidence="4" id="KW-0560">Oxidoreductase</keyword>
<protein>
    <submittedName>
        <fullName evidence="7">FAD/NAD(P)-binding domain-containing protein</fullName>
    </submittedName>
</protein>
<dbReference type="GO" id="GO:0071949">
    <property type="term" value="F:FAD binding"/>
    <property type="evidence" value="ECO:0007669"/>
    <property type="project" value="InterPro"/>
</dbReference>
<keyword evidence="2" id="KW-0285">Flavoprotein</keyword>
<name>A0A197K770_9FUNG</name>
<dbReference type="PANTHER" id="PTHR47356:SF2">
    <property type="entry name" value="FAD-BINDING DOMAIN-CONTAINING PROTEIN-RELATED"/>
    <property type="match status" value="1"/>
</dbReference>
<dbReference type="Gene3D" id="3.50.50.60">
    <property type="entry name" value="FAD/NAD(P)-binding domain"/>
    <property type="match status" value="1"/>
</dbReference>
<keyword evidence="3" id="KW-0274">FAD</keyword>
<feature type="domain" description="FAD-binding" evidence="6">
    <location>
        <begin position="9"/>
        <end position="169"/>
    </location>
</feature>
<evidence type="ECO:0000259" key="6">
    <source>
        <dbReference type="Pfam" id="PF01494"/>
    </source>
</evidence>
<evidence type="ECO:0000256" key="3">
    <source>
        <dbReference type="ARBA" id="ARBA00022827"/>
    </source>
</evidence>
<dbReference type="SUPFAM" id="SSF51905">
    <property type="entry name" value="FAD/NAD(P)-binding domain"/>
    <property type="match status" value="1"/>
</dbReference>
<sequence>MAPPEGMRIIIVGGGLAGLMMGIMLDHAGIDYHILEQASRLRPLGTSISLHPVIRDLMEQLGLLEEMEALSKPMRGITVLSAKGRRMGRIDTRTNKRRHGHQAMVMSRPDLHEFLRSKISPERLTTGKRVIDITETPSEVTVTCMDETTYVGHLVIGADGAYSAVRQIMYKQLQERGLLPEVDKKPLHFDKQCVVGMTAPLDPARYPVLLDEQCEVKVLLGKDQHTSMWFLPLQGNRIAWCVGGPDPHQLLQSTDDSASQSSHGSGSHNSGSRGSHHSSSGHGRDWYPETIVEICEDVRNFKCPYGGSVMDLIEATPKGMVSKVLLEEKMYRTWYHGRIVLVGDSCHKIVPFFGQGASQAILDCACLTNLFFDLRSTDTESFLPLFQQYVDTRMETSKIASDSSREFADLIYDQGFKADIARKIVLRYTPSWLLRMITGTTHTDRPFLKFLRPPTKKVYPNEQKQQDQKQSNQQLKQLKQQQSLQSLQLPSLQRLKLQPSMLSLQDLKQQQSMQSLNEWKQQRPTMLSLEEWKHYQQQQHSMQQLRQQLSVPQLDHPLHRHP</sequence>